<sequence length="142" mass="15205">MTTKREEVLSALFTLLQGIGGGTIVQRNEALPERIPAAGLLILRDGTPGEAEVTLSPLRYHWQHRAEVEVFVRGSSGLELAFDALAERIGHAIAADRTLGGLCDWIETDAPEPADLAVEGAPTIRAAVLILTLHYTSNDPLG</sequence>
<dbReference type="GO" id="GO:0016740">
    <property type="term" value="F:transferase activity"/>
    <property type="evidence" value="ECO:0007669"/>
    <property type="project" value="UniProtKB-KW"/>
</dbReference>
<dbReference type="Proteomes" id="UP001166191">
    <property type="component" value="Unassembled WGS sequence"/>
</dbReference>
<evidence type="ECO:0000313" key="2">
    <source>
        <dbReference type="Proteomes" id="UP001166191"/>
    </source>
</evidence>
<dbReference type="EMBL" id="JAHKNG010000007">
    <property type="protein sequence ID" value="MBU3029708.1"/>
    <property type="molecule type" value="Genomic_DNA"/>
</dbReference>
<keyword evidence="1" id="KW-0808">Transferase</keyword>
<evidence type="ECO:0000313" key="1">
    <source>
        <dbReference type="EMBL" id="MBU3029708.1"/>
    </source>
</evidence>
<dbReference type="RefSeq" id="WP_216032396.1">
    <property type="nucleotide sequence ID" value="NZ_JAHKNG010000007.1"/>
</dbReference>
<gene>
    <name evidence="1" type="ORF">KNW02_06170</name>
</gene>
<accession>A0ABS6AGI7</accession>
<proteinExistence type="predicted"/>
<organism evidence="1 2">
    <name type="scientific">Paracoccus marinaquae</name>
    <dbReference type="NCBI Taxonomy" id="2841926"/>
    <lineage>
        <taxon>Bacteria</taxon>
        <taxon>Pseudomonadati</taxon>
        <taxon>Pseudomonadota</taxon>
        <taxon>Alphaproteobacteria</taxon>
        <taxon>Rhodobacterales</taxon>
        <taxon>Paracoccaceae</taxon>
        <taxon>Paracoccus</taxon>
    </lineage>
</organism>
<reference evidence="1" key="1">
    <citation type="submission" date="2021-06" db="EMBL/GenBank/DDBJ databases">
        <title>Paracoccus bacterium XHP0099 sp. nov., isolated from the surface waters of the Yellow Sea.</title>
        <authorList>
            <person name="Xue H."/>
            <person name="Zhang D."/>
        </authorList>
    </citation>
    <scope>NUCLEOTIDE SEQUENCE</scope>
    <source>
        <strain evidence="1">XHP0099</strain>
    </source>
</reference>
<name>A0ABS6AGI7_9RHOB</name>
<keyword evidence="2" id="KW-1185">Reference proteome</keyword>
<protein>
    <submittedName>
        <fullName evidence="1">Acyl-CoA transferase</fullName>
    </submittedName>
</protein>
<comment type="caution">
    <text evidence="1">The sequence shown here is derived from an EMBL/GenBank/DDBJ whole genome shotgun (WGS) entry which is preliminary data.</text>
</comment>